<accession>A0A7J8R6J3</accession>
<sequence>MKYEINWTTRPSSCSTITTVTCLTYSVSKWTSIYFEPLPNFGILLTTISLSE</sequence>
<evidence type="ECO:0000313" key="2">
    <source>
        <dbReference type="Proteomes" id="UP000593561"/>
    </source>
</evidence>
<name>A0A7J8R6J3_GOSDV</name>
<keyword evidence="2" id="KW-1185">Reference proteome</keyword>
<dbReference type="EMBL" id="JABFAC010000003">
    <property type="protein sequence ID" value="MBA0608956.1"/>
    <property type="molecule type" value="Genomic_DNA"/>
</dbReference>
<proteinExistence type="predicted"/>
<organism evidence="1 2">
    <name type="scientific">Gossypium davidsonii</name>
    <name type="common">Davidson's cotton</name>
    <name type="synonym">Gossypium klotzschianum subsp. davidsonii</name>
    <dbReference type="NCBI Taxonomy" id="34287"/>
    <lineage>
        <taxon>Eukaryota</taxon>
        <taxon>Viridiplantae</taxon>
        <taxon>Streptophyta</taxon>
        <taxon>Embryophyta</taxon>
        <taxon>Tracheophyta</taxon>
        <taxon>Spermatophyta</taxon>
        <taxon>Magnoliopsida</taxon>
        <taxon>eudicotyledons</taxon>
        <taxon>Gunneridae</taxon>
        <taxon>Pentapetalae</taxon>
        <taxon>rosids</taxon>
        <taxon>malvids</taxon>
        <taxon>Malvales</taxon>
        <taxon>Malvaceae</taxon>
        <taxon>Malvoideae</taxon>
        <taxon>Gossypium</taxon>
    </lineage>
</organism>
<gene>
    <name evidence="1" type="ORF">Godav_021104</name>
</gene>
<dbReference type="AlphaFoldDB" id="A0A7J8R6J3"/>
<dbReference type="Proteomes" id="UP000593561">
    <property type="component" value="Unassembled WGS sequence"/>
</dbReference>
<evidence type="ECO:0000313" key="1">
    <source>
        <dbReference type="EMBL" id="MBA0608956.1"/>
    </source>
</evidence>
<comment type="caution">
    <text evidence="1">The sequence shown here is derived from an EMBL/GenBank/DDBJ whole genome shotgun (WGS) entry which is preliminary data.</text>
</comment>
<protein>
    <submittedName>
        <fullName evidence="1">Uncharacterized protein</fullName>
    </submittedName>
</protein>
<reference evidence="1 2" key="1">
    <citation type="journal article" date="2019" name="Genome Biol. Evol.">
        <title>Insights into the evolution of the New World diploid cottons (Gossypium, subgenus Houzingenia) based on genome sequencing.</title>
        <authorList>
            <person name="Grover C.E."/>
            <person name="Arick M.A. 2nd"/>
            <person name="Thrash A."/>
            <person name="Conover J.L."/>
            <person name="Sanders W.S."/>
            <person name="Peterson D.G."/>
            <person name="Frelichowski J.E."/>
            <person name="Scheffler J.A."/>
            <person name="Scheffler B.E."/>
            <person name="Wendel J.F."/>
        </authorList>
    </citation>
    <scope>NUCLEOTIDE SEQUENCE [LARGE SCALE GENOMIC DNA]</scope>
    <source>
        <strain evidence="1">27</strain>
        <tissue evidence="1">Leaf</tissue>
    </source>
</reference>